<organism evidence="1 2">
    <name type="scientific">Blautia obeum</name>
    <dbReference type="NCBI Taxonomy" id="40520"/>
    <lineage>
        <taxon>Bacteria</taxon>
        <taxon>Bacillati</taxon>
        <taxon>Bacillota</taxon>
        <taxon>Clostridia</taxon>
        <taxon>Lachnospirales</taxon>
        <taxon>Lachnospiraceae</taxon>
        <taxon>Blautia</taxon>
    </lineage>
</organism>
<dbReference type="EMBL" id="PSQG01000006">
    <property type="protein sequence ID" value="RCH44911.1"/>
    <property type="molecule type" value="Genomic_DNA"/>
</dbReference>
<accession>A0A367G4L5</accession>
<proteinExistence type="predicted"/>
<evidence type="ECO:0000313" key="1">
    <source>
        <dbReference type="EMBL" id="RCH44911.1"/>
    </source>
</evidence>
<dbReference type="AlphaFoldDB" id="A0A367G4L5"/>
<dbReference type="RefSeq" id="WP_242981936.1">
    <property type="nucleotide sequence ID" value="NZ_PSQG01000006.1"/>
</dbReference>
<comment type="caution">
    <text evidence="1">The sequence shown here is derived from an EMBL/GenBank/DDBJ whole genome shotgun (WGS) entry which is preliminary data.</text>
</comment>
<gene>
    <name evidence="1" type="ORF">C4886_05530</name>
</gene>
<protein>
    <submittedName>
        <fullName evidence="1">Uncharacterized protein</fullName>
    </submittedName>
</protein>
<name>A0A367G4L5_9FIRM</name>
<reference evidence="1 2" key="1">
    <citation type="submission" date="2018-02" db="EMBL/GenBank/DDBJ databases">
        <title>Complete genome sequencing of Faecalibacterium prausnitzii strains isolated from the human gut.</title>
        <authorList>
            <person name="Fitzgerald B.C."/>
            <person name="Shkoporov A.N."/>
            <person name="Ross P.R."/>
            <person name="Hill C."/>
        </authorList>
    </citation>
    <scope>NUCLEOTIDE SEQUENCE [LARGE SCALE GENOMIC DNA]</scope>
    <source>
        <strain evidence="1 2">APC942/31-1</strain>
    </source>
</reference>
<evidence type="ECO:0000313" key="2">
    <source>
        <dbReference type="Proteomes" id="UP000253208"/>
    </source>
</evidence>
<dbReference type="Proteomes" id="UP000253208">
    <property type="component" value="Unassembled WGS sequence"/>
</dbReference>
<sequence length="86" mass="9592">MADNTWKFLEHQESNPEALKQAVDTLIGYTKKKGLAGAENAQLDSLELVKHVIICEAAALVLSDDWQAFMKYRKAGGKEDGENKRN</sequence>